<feature type="domain" description="RNA polymerase sigma-70 region 2" evidence="5">
    <location>
        <begin position="29"/>
        <end position="95"/>
    </location>
</feature>
<keyword evidence="2" id="KW-0805">Transcription regulation</keyword>
<dbReference type="InterPro" id="IPR014327">
    <property type="entry name" value="RNA_pol_sigma70_bacteroid"/>
</dbReference>
<dbReference type="SUPFAM" id="SSF88946">
    <property type="entry name" value="Sigma2 domain of RNA polymerase sigma factors"/>
    <property type="match status" value="1"/>
</dbReference>
<dbReference type="NCBIfam" id="TIGR02985">
    <property type="entry name" value="Sig70_bacteroi1"/>
    <property type="match status" value="1"/>
</dbReference>
<dbReference type="Pfam" id="PF08281">
    <property type="entry name" value="Sigma70_r4_2"/>
    <property type="match status" value="1"/>
</dbReference>
<keyword evidence="8" id="KW-1185">Reference proteome</keyword>
<dbReference type="Gene3D" id="1.10.10.10">
    <property type="entry name" value="Winged helix-like DNA-binding domain superfamily/Winged helix DNA-binding domain"/>
    <property type="match status" value="1"/>
</dbReference>
<dbReference type="GO" id="GO:0006352">
    <property type="term" value="P:DNA-templated transcription initiation"/>
    <property type="evidence" value="ECO:0007669"/>
    <property type="project" value="InterPro"/>
</dbReference>
<dbReference type="InterPro" id="IPR013325">
    <property type="entry name" value="RNA_pol_sigma_r2"/>
</dbReference>
<comment type="caution">
    <text evidence="7">The sequence shown here is derived from an EMBL/GenBank/DDBJ whole genome shotgun (WGS) entry which is preliminary data.</text>
</comment>
<dbReference type="SUPFAM" id="SSF88659">
    <property type="entry name" value="Sigma3 and sigma4 domains of RNA polymerase sigma factors"/>
    <property type="match status" value="1"/>
</dbReference>
<sequence>MYTTDPHHPDRYYVSQLRETGSEWAFVALYERYKEKLLYYCLKFVKSESLAEELMHDVWLKIWEKREDLQPEQCFSAYLHTIAKHHVFNFLKRAAKLKAINEEIMRAASYSENQTYQQLFANETEALLQQAVHLLPPQRRRVFTLVKFDGLSYEDAAAYMGISKNAIKEHIVKSTKAIKLYLKLHTDITLGWLSVLHYFWFE</sequence>
<dbReference type="Gene3D" id="1.10.1740.10">
    <property type="match status" value="1"/>
</dbReference>
<dbReference type="Proteomes" id="UP000557307">
    <property type="component" value="Unassembled WGS sequence"/>
</dbReference>
<protein>
    <submittedName>
        <fullName evidence="7">RNA polymerase sigma-70 factor (ECF subfamily)</fullName>
    </submittedName>
</protein>
<evidence type="ECO:0000256" key="3">
    <source>
        <dbReference type="ARBA" id="ARBA00023082"/>
    </source>
</evidence>
<feature type="domain" description="RNA polymerase sigma factor 70 region 4 type 2" evidence="6">
    <location>
        <begin position="127"/>
        <end position="173"/>
    </location>
</feature>
<dbReference type="InterPro" id="IPR039425">
    <property type="entry name" value="RNA_pol_sigma-70-like"/>
</dbReference>
<dbReference type="GO" id="GO:0016987">
    <property type="term" value="F:sigma factor activity"/>
    <property type="evidence" value="ECO:0007669"/>
    <property type="project" value="UniProtKB-KW"/>
</dbReference>
<evidence type="ECO:0000256" key="1">
    <source>
        <dbReference type="ARBA" id="ARBA00010641"/>
    </source>
</evidence>
<evidence type="ECO:0000256" key="4">
    <source>
        <dbReference type="ARBA" id="ARBA00023163"/>
    </source>
</evidence>
<dbReference type="InterPro" id="IPR036388">
    <property type="entry name" value="WH-like_DNA-bd_sf"/>
</dbReference>
<organism evidence="7 8">
    <name type="scientific">Rhabdobacter roseus</name>
    <dbReference type="NCBI Taxonomy" id="1655419"/>
    <lineage>
        <taxon>Bacteria</taxon>
        <taxon>Pseudomonadati</taxon>
        <taxon>Bacteroidota</taxon>
        <taxon>Cytophagia</taxon>
        <taxon>Cytophagales</taxon>
        <taxon>Cytophagaceae</taxon>
        <taxon>Rhabdobacter</taxon>
    </lineage>
</organism>
<dbReference type="InterPro" id="IPR014284">
    <property type="entry name" value="RNA_pol_sigma-70_dom"/>
</dbReference>
<evidence type="ECO:0000259" key="5">
    <source>
        <dbReference type="Pfam" id="PF04542"/>
    </source>
</evidence>
<evidence type="ECO:0000313" key="7">
    <source>
        <dbReference type="EMBL" id="MBB5285269.1"/>
    </source>
</evidence>
<dbReference type="GO" id="GO:0003677">
    <property type="term" value="F:DNA binding"/>
    <property type="evidence" value="ECO:0007669"/>
    <property type="project" value="InterPro"/>
</dbReference>
<dbReference type="EMBL" id="JACHGF010000005">
    <property type="protein sequence ID" value="MBB5285269.1"/>
    <property type="molecule type" value="Genomic_DNA"/>
</dbReference>
<gene>
    <name evidence="7" type="ORF">HNQ92_003426</name>
</gene>
<keyword evidence="4" id="KW-0804">Transcription</keyword>
<dbReference type="InterPro" id="IPR007627">
    <property type="entry name" value="RNA_pol_sigma70_r2"/>
</dbReference>
<dbReference type="AlphaFoldDB" id="A0A840U058"/>
<proteinExistence type="inferred from homology"/>
<evidence type="ECO:0000256" key="2">
    <source>
        <dbReference type="ARBA" id="ARBA00023015"/>
    </source>
</evidence>
<comment type="similarity">
    <text evidence="1">Belongs to the sigma-70 factor family. ECF subfamily.</text>
</comment>
<dbReference type="PANTHER" id="PTHR43133:SF46">
    <property type="entry name" value="RNA POLYMERASE SIGMA-70 FACTOR ECF SUBFAMILY"/>
    <property type="match status" value="1"/>
</dbReference>
<dbReference type="NCBIfam" id="TIGR02937">
    <property type="entry name" value="sigma70-ECF"/>
    <property type="match status" value="1"/>
</dbReference>
<name>A0A840U058_9BACT</name>
<dbReference type="InterPro" id="IPR013324">
    <property type="entry name" value="RNA_pol_sigma_r3/r4-like"/>
</dbReference>
<accession>A0A840U058</accession>
<dbReference type="PANTHER" id="PTHR43133">
    <property type="entry name" value="RNA POLYMERASE ECF-TYPE SIGMA FACTO"/>
    <property type="match status" value="1"/>
</dbReference>
<evidence type="ECO:0000313" key="8">
    <source>
        <dbReference type="Proteomes" id="UP000557307"/>
    </source>
</evidence>
<keyword evidence="3" id="KW-0731">Sigma factor</keyword>
<dbReference type="RefSeq" id="WP_184175264.1">
    <property type="nucleotide sequence ID" value="NZ_JACHGF010000005.1"/>
</dbReference>
<reference evidence="7 8" key="1">
    <citation type="submission" date="2020-08" db="EMBL/GenBank/DDBJ databases">
        <title>Genomic Encyclopedia of Type Strains, Phase IV (KMG-IV): sequencing the most valuable type-strain genomes for metagenomic binning, comparative biology and taxonomic classification.</title>
        <authorList>
            <person name="Goeker M."/>
        </authorList>
    </citation>
    <scope>NUCLEOTIDE SEQUENCE [LARGE SCALE GENOMIC DNA]</scope>
    <source>
        <strain evidence="7 8">DSM 105074</strain>
    </source>
</reference>
<evidence type="ECO:0000259" key="6">
    <source>
        <dbReference type="Pfam" id="PF08281"/>
    </source>
</evidence>
<dbReference type="Pfam" id="PF04542">
    <property type="entry name" value="Sigma70_r2"/>
    <property type="match status" value="1"/>
</dbReference>
<dbReference type="InterPro" id="IPR013249">
    <property type="entry name" value="RNA_pol_sigma70_r4_t2"/>
</dbReference>